<proteinExistence type="predicted"/>
<dbReference type="RefSeq" id="WP_066493564.1">
    <property type="nucleotide sequence ID" value="NZ_CP013388.1"/>
</dbReference>
<reference evidence="3 4" key="1">
    <citation type="submission" date="2015-12" db="EMBL/GenBank/DDBJ databases">
        <title>Diversity of Burkholderia near neighbor genomes.</title>
        <authorList>
            <person name="Sahl J."/>
            <person name="Wagner D."/>
            <person name="Keim P."/>
        </authorList>
    </citation>
    <scope>NUCLEOTIDE SEQUENCE [LARGE SCALE GENOMIC DNA]</scope>
    <source>
        <strain evidence="3 4">BDU8</strain>
    </source>
</reference>
<dbReference type="InterPro" id="IPR011006">
    <property type="entry name" value="CheY-like_superfamily"/>
</dbReference>
<dbReference type="Gene3D" id="3.40.50.2300">
    <property type="match status" value="1"/>
</dbReference>
<feature type="domain" description="Response regulatory" evidence="2">
    <location>
        <begin position="11"/>
        <end position="127"/>
    </location>
</feature>
<dbReference type="Pfam" id="PF00072">
    <property type="entry name" value="Response_reg"/>
    <property type="match status" value="1"/>
</dbReference>
<evidence type="ECO:0000313" key="3">
    <source>
        <dbReference type="EMBL" id="AOJ07231.1"/>
    </source>
</evidence>
<dbReference type="SUPFAM" id="SSF52172">
    <property type="entry name" value="CheY-like"/>
    <property type="match status" value="1"/>
</dbReference>
<dbReference type="EMBL" id="CP013388">
    <property type="protein sequence ID" value="AOJ07231.1"/>
    <property type="molecule type" value="Genomic_DNA"/>
</dbReference>
<evidence type="ECO:0000259" key="2">
    <source>
        <dbReference type="PROSITE" id="PS50110"/>
    </source>
</evidence>
<accession>A0A1B4FUB3</accession>
<evidence type="ECO:0000256" key="1">
    <source>
        <dbReference type="PROSITE-ProRule" id="PRU00169"/>
    </source>
</evidence>
<dbReference type="SMART" id="SM00448">
    <property type="entry name" value="REC"/>
    <property type="match status" value="1"/>
</dbReference>
<sequence length="136" mass="13986">MDARESTPPLRVFLVDYAAPIRARLASLLETILGVAVVGEAEDVPAAMAGILESGADVAVIELRLTGGSGLELISALTRAAPKVVKIVLTNLSGAAFRAACNDAGADFFFDKTADVDAACRAVRTLASARRASAAE</sequence>
<protein>
    <submittedName>
        <fullName evidence="3">Two-component system response regulator</fullName>
    </submittedName>
</protein>
<dbReference type="GO" id="GO:0000160">
    <property type="term" value="P:phosphorelay signal transduction system"/>
    <property type="evidence" value="ECO:0007669"/>
    <property type="project" value="InterPro"/>
</dbReference>
<dbReference type="PANTHER" id="PTHR45566">
    <property type="entry name" value="HTH-TYPE TRANSCRIPTIONAL REGULATOR YHJB-RELATED"/>
    <property type="match status" value="1"/>
</dbReference>
<organism evidence="3 4">
    <name type="scientific">Burkholderia mayonis</name>
    <dbReference type="NCBI Taxonomy" id="1385591"/>
    <lineage>
        <taxon>Bacteria</taxon>
        <taxon>Pseudomonadati</taxon>
        <taxon>Pseudomonadota</taxon>
        <taxon>Betaproteobacteria</taxon>
        <taxon>Burkholderiales</taxon>
        <taxon>Burkholderiaceae</taxon>
        <taxon>Burkholderia</taxon>
        <taxon>pseudomallei group</taxon>
    </lineage>
</organism>
<evidence type="ECO:0000313" key="4">
    <source>
        <dbReference type="Proteomes" id="UP000067711"/>
    </source>
</evidence>
<dbReference type="PROSITE" id="PS50110">
    <property type="entry name" value="RESPONSE_REGULATORY"/>
    <property type="match status" value="1"/>
</dbReference>
<gene>
    <name evidence="3" type="ORF">WS71_07855</name>
</gene>
<dbReference type="InterPro" id="IPR001789">
    <property type="entry name" value="Sig_transdc_resp-reg_receiver"/>
</dbReference>
<dbReference type="PANTHER" id="PTHR45566:SF2">
    <property type="entry name" value="NARL SUBFAMILY"/>
    <property type="match status" value="1"/>
</dbReference>
<dbReference type="Proteomes" id="UP000067711">
    <property type="component" value="Chromosome 2"/>
</dbReference>
<dbReference type="InterPro" id="IPR051015">
    <property type="entry name" value="EvgA-like"/>
</dbReference>
<comment type="caution">
    <text evidence="1">Lacks conserved residue(s) required for the propagation of feature annotation.</text>
</comment>
<name>A0A1B4FUB3_9BURK</name>
<dbReference type="AlphaFoldDB" id="A0A1B4FUB3"/>